<dbReference type="Pfam" id="PF13426">
    <property type="entry name" value="PAS_9"/>
    <property type="match status" value="1"/>
</dbReference>
<gene>
    <name evidence="2" type="ORF">S01H4_66089</name>
</gene>
<dbReference type="SUPFAM" id="SSF55785">
    <property type="entry name" value="PYP-like sensor domain (PAS domain)"/>
    <property type="match status" value="1"/>
</dbReference>
<dbReference type="InterPro" id="IPR035965">
    <property type="entry name" value="PAS-like_dom_sf"/>
</dbReference>
<evidence type="ECO:0000313" key="2">
    <source>
        <dbReference type="EMBL" id="GAH30752.1"/>
    </source>
</evidence>
<dbReference type="Gene3D" id="3.30.450.20">
    <property type="entry name" value="PAS domain"/>
    <property type="match status" value="1"/>
</dbReference>
<name>X1EDR1_9ZZZZ</name>
<accession>X1EDR1</accession>
<comment type="caution">
    <text evidence="2">The sequence shown here is derived from an EMBL/GenBank/DDBJ whole genome shotgun (WGS) entry which is preliminary data.</text>
</comment>
<dbReference type="EMBL" id="BART01040739">
    <property type="protein sequence ID" value="GAH30752.1"/>
    <property type="molecule type" value="Genomic_DNA"/>
</dbReference>
<proteinExistence type="predicted"/>
<dbReference type="CDD" id="cd00130">
    <property type="entry name" value="PAS"/>
    <property type="match status" value="1"/>
</dbReference>
<feature type="non-terminal residue" evidence="2">
    <location>
        <position position="86"/>
    </location>
</feature>
<reference evidence="2" key="1">
    <citation type="journal article" date="2014" name="Front. Microbiol.">
        <title>High frequency of phylogenetically diverse reductive dehalogenase-homologous genes in deep subseafloor sedimentary metagenomes.</title>
        <authorList>
            <person name="Kawai M."/>
            <person name="Futagami T."/>
            <person name="Toyoda A."/>
            <person name="Takaki Y."/>
            <person name="Nishi S."/>
            <person name="Hori S."/>
            <person name="Arai W."/>
            <person name="Tsubouchi T."/>
            <person name="Morono Y."/>
            <person name="Uchiyama I."/>
            <person name="Ito T."/>
            <person name="Fujiyama A."/>
            <person name="Inagaki F."/>
            <person name="Takami H."/>
        </authorList>
    </citation>
    <scope>NUCLEOTIDE SEQUENCE</scope>
    <source>
        <strain evidence="2">Expedition CK06-06</strain>
    </source>
</reference>
<sequence length="86" mass="10061">FVNDSFEKIFEIKRADAVGKSPMEFLPDFEKRHKDAIFSRLRNTLETEVRSKYHEFSYCSPSGKFRHLLSISIPIFDHNGAITHVM</sequence>
<dbReference type="NCBIfam" id="TIGR00229">
    <property type="entry name" value="sensory_box"/>
    <property type="match status" value="1"/>
</dbReference>
<dbReference type="InterPro" id="IPR000014">
    <property type="entry name" value="PAS"/>
</dbReference>
<protein>
    <recommendedName>
        <fullName evidence="1">PAS domain-containing protein</fullName>
    </recommendedName>
</protein>
<dbReference type="AlphaFoldDB" id="X1EDR1"/>
<evidence type="ECO:0000259" key="1">
    <source>
        <dbReference type="Pfam" id="PF13426"/>
    </source>
</evidence>
<feature type="domain" description="PAS" evidence="1">
    <location>
        <begin position="1"/>
        <end position="84"/>
    </location>
</feature>
<organism evidence="2">
    <name type="scientific">marine sediment metagenome</name>
    <dbReference type="NCBI Taxonomy" id="412755"/>
    <lineage>
        <taxon>unclassified sequences</taxon>
        <taxon>metagenomes</taxon>
        <taxon>ecological metagenomes</taxon>
    </lineage>
</organism>
<feature type="non-terminal residue" evidence="2">
    <location>
        <position position="1"/>
    </location>
</feature>